<evidence type="ECO:0000313" key="10">
    <source>
        <dbReference type="Proteomes" id="UP000807342"/>
    </source>
</evidence>
<organism evidence="9 10">
    <name type="scientific">Macrolepiota fuliginosa MF-IS2</name>
    <dbReference type="NCBI Taxonomy" id="1400762"/>
    <lineage>
        <taxon>Eukaryota</taxon>
        <taxon>Fungi</taxon>
        <taxon>Dikarya</taxon>
        <taxon>Basidiomycota</taxon>
        <taxon>Agaricomycotina</taxon>
        <taxon>Agaricomycetes</taxon>
        <taxon>Agaricomycetidae</taxon>
        <taxon>Agaricales</taxon>
        <taxon>Agaricineae</taxon>
        <taxon>Agaricaceae</taxon>
        <taxon>Macrolepiota</taxon>
    </lineage>
</organism>
<keyword evidence="6" id="KW-0333">Golgi apparatus</keyword>
<evidence type="ECO:0000256" key="7">
    <source>
        <dbReference type="ARBA" id="ARBA00023136"/>
    </source>
</evidence>
<dbReference type="PANTHER" id="PTHR31658">
    <property type="entry name" value="CONSERVED OLIGOMERIC GOLGI COMPLEX SUBUNIT 1"/>
    <property type="match status" value="1"/>
</dbReference>
<keyword evidence="7" id="KW-0472">Membrane</keyword>
<dbReference type="GO" id="GO:0015031">
    <property type="term" value="P:protein transport"/>
    <property type="evidence" value="ECO:0007669"/>
    <property type="project" value="UniProtKB-KW"/>
</dbReference>
<comment type="similarity">
    <text evidence="2">Belongs to the COG1 family.</text>
</comment>
<evidence type="ECO:0000256" key="1">
    <source>
        <dbReference type="ARBA" id="ARBA00004395"/>
    </source>
</evidence>
<keyword evidence="10" id="KW-1185">Reference proteome</keyword>
<evidence type="ECO:0000256" key="2">
    <source>
        <dbReference type="ARBA" id="ARBA00006653"/>
    </source>
</evidence>
<protein>
    <recommendedName>
        <fullName evidence="3">Conserved oligomeric Golgi complex subunit 1</fullName>
    </recommendedName>
</protein>
<feature type="compositionally biased region" description="Polar residues" evidence="8">
    <location>
        <begin position="1"/>
        <end position="10"/>
    </location>
</feature>
<name>A0A9P5XPD9_9AGAR</name>
<dbReference type="Pfam" id="PF08700">
    <property type="entry name" value="VPS51_Exo84_N"/>
    <property type="match status" value="1"/>
</dbReference>
<evidence type="ECO:0000256" key="8">
    <source>
        <dbReference type="SAM" id="MobiDB-lite"/>
    </source>
</evidence>
<evidence type="ECO:0000256" key="6">
    <source>
        <dbReference type="ARBA" id="ARBA00023034"/>
    </source>
</evidence>
<proteinExistence type="inferred from homology"/>
<dbReference type="Proteomes" id="UP000807342">
    <property type="component" value="Unassembled WGS sequence"/>
</dbReference>
<gene>
    <name evidence="9" type="ORF">P691DRAFT_656905</name>
</gene>
<evidence type="ECO:0000313" key="9">
    <source>
        <dbReference type="EMBL" id="KAF9454107.1"/>
    </source>
</evidence>
<keyword evidence="5" id="KW-0653">Protein transport</keyword>
<keyword evidence="4" id="KW-0813">Transport</keyword>
<dbReference type="PANTHER" id="PTHR31658:SF0">
    <property type="entry name" value="CONSERVED OLIGOMERIC GOLGI COMPLEX SUBUNIT 1"/>
    <property type="match status" value="1"/>
</dbReference>
<dbReference type="InterPro" id="IPR033370">
    <property type="entry name" value="COG1"/>
</dbReference>
<comment type="caution">
    <text evidence="9">The sequence shown here is derived from an EMBL/GenBank/DDBJ whole genome shotgun (WGS) entry which is preliminary data.</text>
</comment>
<comment type="subcellular location">
    <subcellularLocation>
        <location evidence="1">Golgi apparatus membrane</location>
        <topology evidence="1">Peripheral membrane protein</topology>
    </subcellularLocation>
</comment>
<evidence type="ECO:0000256" key="5">
    <source>
        <dbReference type="ARBA" id="ARBA00022927"/>
    </source>
</evidence>
<accession>A0A9P5XPD9</accession>
<dbReference type="EMBL" id="MU151056">
    <property type="protein sequence ID" value="KAF9454107.1"/>
    <property type="molecule type" value="Genomic_DNA"/>
</dbReference>
<dbReference type="AlphaFoldDB" id="A0A9P5XPD9"/>
<dbReference type="GO" id="GO:0017119">
    <property type="term" value="C:Golgi transport complex"/>
    <property type="evidence" value="ECO:0007669"/>
    <property type="project" value="InterPro"/>
</dbReference>
<evidence type="ECO:0000256" key="4">
    <source>
        <dbReference type="ARBA" id="ARBA00022448"/>
    </source>
</evidence>
<dbReference type="GO" id="GO:0000139">
    <property type="term" value="C:Golgi membrane"/>
    <property type="evidence" value="ECO:0007669"/>
    <property type="project" value="UniProtKB-SubCell"/>
</dbReference>
<reference evidence="9" key="1">
    <citation type="submission" date="2020-11" db="EMBL/GenBank/DDBJ databases">
        <authorList>
            <consortium name="DOE Joint Genome Institute"/>
            <person name="Ahrendt S."/>
            <person name="Riley R."/>
            <person name="Andreopoulos W."/>
            <person name="Labutti K."/>
            <person name="Pangilinan J."/>
            <person name="Ruiz-Duenas F.J."/>
            <person name="Barrasa J.M."/>
            <person name="Sanchez-Garcia M."/>
            <person name="Camarero S."/>
            <person name="Miyauchi S."/>
            <person name="Serrano A."/>
            <person name="Linde D."/>
            <person name="Babiker R."/>
            <person name="Drula E."/>
            <person name="Ayuso-Fernandez I."/>
            <person name="Pacheco R."/>
            <person name="Padilla G."/>
            <person name="Ferreira P."/>
            <person name="Barriuso J."/>
            <person name="Kellner H."/>
            <person name="Castanera R."/>
            <person name="Alfaro M."/>
            <person name="Ramirez L."/>
            <person name="Pisabarro A.G."/>
            <person name="Kuo A."/>
            <person name="Tritt A."/>
            <person name="Lipzen A."/>
            <person name="He G."/>
            <person name="Yan M."/>
            <person name="Ng V."/>
            <person name="Cullen D."/>
            <person name="Martin F."/>
            <person name="Rosso M.-N."/>
            <person name="Henrissat B."/>
            <person name="Hibbett D."/>
            <person name="Martinez A.T."/>
            <person name="Grigoriev I.V."/>
        </authorList>
    </citation>
    <scope>NUCLEOTIDE SEQUENCE</scope>
    <source>
        <strain evidence="9">MF-IS2</strain>
    </source>
</reference>
<dbReference type="OrthoDB" id="46189at2759"/>
<feature type="compositionally biased region" description="Polar residues" evidence="8">
    <location>
        <begin position="19"/>
        <end position="29"/>
    </location>
</feature>
<feature type="region of interest" description="Disordered" evidence="8">
    <location>
        <begin position="1"/>
        <end position="33"/>
    </location>
</feature>
<sequence length="888" mass="99248">MFRRPSTVQATPLPIGNGSPFTKTPSTASVPEGQIKRPVSNTATVTTIGEVQDFTPGELFTKHTVSEIKVIQNRLRADADVKKEELRQMVGERYRDLLQASSSIISIAHSSKQVVKALDESRVAIQSQEDPPLPKASSVANRHLHALQVLAAHMKLLLDAPEHLWRLIERKKFFPAAWLFLLARVVHRALVRSDEQDEETWRTQGVDVLIEFPLIQRQWDVVSQFRSQIIHKATLWLRDVSSTVEDTCATLVTLHLLDSRPLHDTLASVLSQRSKTLNISLAAKGQLGSSPMASNSRRSANGKITFSFSQDTSTSSLVKPRIREVKESLHNAFTIISQTMHVARGVFDGKSGLSLVERVLEFIQSDVEKNIDVPTELHLTTQALLTNVTSTAHFQLLPQNLQSYKPYVDLTSPSASLRQDQFLKQLNEWFNQSTQLLQGAVERWFRELETVREVWSVRVAWKKWVGVSTLAEGERARILSTIDQICRVRIVEIWKSMLKAASGTFETILEVSLRSVNSNELETVDLPVDYLFNTVPLPILSQSPSNFDIPLRKYQGSLRQQLLGRTASVDKVLNTLEQCARHIHDEISFIRSDSRNETRSIVDLLTELHEPAAEKLTKSSLHALENAIDQTRGDDDGSIRKLVFLGQVTEDLASRSYFINQIGCGQISGDMFIERLSTLNDTILDSWKHKTVARIIRRASPSLRVIPTSPEIDLVTGPAPELVQVLALLYAAMQEITFKWDRAKQTSFAQDTLPLFVEAWLSEGTRRVKTTEHNLMLLRELAKLASGPNASGIIQQLENKLKQPVDLPGLGQDASEYAKRLQTLLPATLACPDQEKSPNRSVAAADKFPNLLRYGPPSTGYQQLQTSPDFAKPGPRFGLLLVGGDNSG</sequence>
<dbReference type="GO" id="GO:0006891">
    <property type="term" value="P:intra-Golgi vesicle-mediated transport"/>
    <property type="evidence" value="ECO:0007669"/>
    <property type="project" value="InterPro"/>
</dbReference>
<evidence type="ECO:0000256" key="3">
    <source>
        <dbReference type="ARBA" id="ARBA00020978"/>
    </source>
</evidence>